<feature type="region of interest" description="Disordered" evidence="1">
    <location>
        <begin position="380"/>
        <end position="449"/>
    </location>
</feature>
<feature type="compositionally biased region" description="Basic and acidic residues" evidence="1">
    <location>
        <begin position="2175"/>
        <end position="2186"/>
    </location>
</feature>
<dbReference type="Proteomes" id="UP000028821">
    <property type="component" value="Unassembled WGS sequence"/>
</dbReference>
<evidence type="ECO:0000313" key="4">
    <source>
        <dbReference type="EMBL" id="KFH08800.1"/>
    </source>
</evidence>
<feature type="compositionally biased region" description="Low complexity" evidence="1">
    <location>
        <begin position="1481"/>
        <end position="1498"/>
    </location>
</feature>
<dbReference type="PROSITE" id="PS50290">
    <property type="entry name" value="PI3_4_KINASE_3"/>
    <property type="match status" value="1"/>
</dbReference>
<feature type="compositionally biased region" description="Basic and acidic residues" evidence="1">
    <location>
        <begin position="2571"/>
        <end position="2584"/>
    </location>
</feature>
<organism evidence="4 5">
    <name type="scientific">Toxoplasma gondii MAS</name>
    <dbReference type="NCBI Taxonomy" id="943118"/>
    <lineage>
        <taxon>Eukaryota</taxon>
        <taxon>Sar</taxon>
        <taxon>Alveolata</taxon>
        <taxon>Apicomplexa</taxon>
        <taxon>Conoidasida</taxon>
        <taxon>Coccidia</taxon>
        <taxon>Eucoccidiorida</taxon>
        <taxon>Eimeriorina</taxon>
        <taxon>Sarcocystidae</taxon>
        <taxon>Toxoplasma</taxon>
    </lineage>
</organism>
<comment type="caution">
    <text evidence="4">The sequence shown here is derived from an EMBL/GenBank/DDBJ whole genome shotgun (WGS) entry which is preliminary data.</text>
</comment>
<sequence>VNIRLLALLFNRCDFLLSLRDPLGASKSCEDISKVPTVLTFPGLRLSRFLVYVHPEAVAYTAAFRRTGFALAAILLAAPQGAYYRDIVTARPLHFFSLLVQAFDFPTLPVARQAAALALALLTLPAGSSSASSSPSPPSSPFSSASFSKVHVGRLRAAEKLQEQQAVLLVQILSKFSEMLANEKALLRGDRVSVLGVPLPSLSPSSSGSPTAASSASSLSPFQRVTSEREYRYLYDSRLSVLAQDFVLHFPFLLLGRDSATAASGRRLFHGFLHLLAGLETPATRRASPGLSRQDRMQIEQRILVLRLVERTCSAPVRSLWNGSESEFAGEASGHSGRQPGGGRDPRLETQRSQEEEEMKALAVRVAVEIHRRAEALTEKKCKEAAHAASPKRSLRRELTQPENERKGEGRGEGEADQEERTKKRSSREDADGSAKEAENEEEPWTDPEKVDELLLCWQTEQREEAMKALGPLWPQLFAYPPEIKSAALIPLHEAAASLLFSFLPFLPEDHEPLAACLSAMAAAAEALIKTLAPSVSSVSASRSSPDPSTLSTPSASLSSSTRFLLLHFDICAWLYTHHESYANSAYVRDVLVRHVPISALQRRQRRFFFETTRESIPPVLPPSPLARATELLSRFLSPATADSLVPLLADAIAMAPLHPRRGEPAPEVPAEAHPLPALFSPFFASFPFKQALASRHSSPPSSSPSPARRLVEGRSEVPSTPRESPRPLSSCQGLSSFHTGRGCRSSSRLCAELSGAAQTLSLLQTLAASRRLAKERREACTTEMVAKGAASLQARDGPANLRERRGESQRGTLLLTLCAALPSLLGESLRPPVAIENGGSPPLNVRKKAAEILSGSSVADSPGHMGERRGVVEASDKDEDEEELRRTATLETAAHQPFNSLSEAPLHAPIASHALRRLLDLSLYRGPSLFPTSSLYPRPASSFPPSYPPPFPSPLPSSAFSSASFLDSVSSATAAARPAGGRSREASGASSAKAAAIAERMRRSHDRRRAQERRAAERRGERGTVLLLMPRRVPRSVSLPDAVGTSFGECEEATVSAVSVEALLTCAAWLCRLDSSFASQFTLHALQGLYEAALDSASPSNSTSASFSSSSLRPPSASSSASPPALVDNFETSVGGALAVCGGDPSCCNDALVALLLQIACSFRPQAIRRCLAPSMVFAATVAACTRPGNWRKTELRSCALRLLTRGVSCALDAWRVAAHRALQAVSNAGREQRRSPPLCRQAKEGAAGDARLTHLDDWEVHLDSRQESARQLVSAQADLQIRRLAQPLILALRLSRHLADDPGTDDAWVYVHLAQAQLRFLLEAGVFRHPWGKMLELIAAGRVEEGARLMRSLYAGPERRSFVCEIPRDAGDEAREGAGLGDRVRKDADDERVVRLLSEGLKEGEGWQHPDADKETEEDEQGWLLTELHVTALQRLARRVDENCGRRKRNWQRRWDDIFDLYTSKAVSTLQGRSGDLESPAVSASPRASASSPARRGSLETDGWSARKIQTRREREEEISTPLPSLSPQGAVHLLQVADGAPVRAALFLSLLQSRGEASRCLDDLSSLLLTMPEEPADTLSSPAFVGFDFYPPLASLSLLQSPRLLLLLAFHLLHRRSEIPPACRLCLSEVLPSSLLSRLADSLPVSSSSSVSSAFFGFLRLWRVTEETPLALASIANSPFPSPGGFALTERTQFGSPRVPAAALPPLAHCLSSIFSLDPKSSMPVRPSPLSRLLSLPLRPGPKAEENSLADLYDSALRVFATLEAIRTWERAWERELRCTDTRGVGRSKREGVDKRGERHFRSATREPRGAGESPERKRDLKERGAACCEQTFALLSSCTTFLTACAATATARRLAWGGFPEASSAVMKVSLEKERERQRTIRSAISKGDVEPQRTADDSANLLLASSCWHDPDAFETIIEMKLQEVEATRDLRKTGHIVRLCRTELDRDRPSEGEGDARNVLSFLLPTSQREAWEAERKIRIHRLLVRSRELAFSFEASARVCRSQGDAEPRAACRLPSSVWTPCWQESLSFLQRVRTAAGAEGGGAGKRRTKESEKREGENNERRTETEEGRVVRQKRKCDQERRGRDAERRDMTLSDAASDLKSIDGQRNNEDECAEGLCFSDWGLQSNSLIQLEKVQAAYWEVARVAQVLLTWRQRDADDRERNELGQLAEQRHREKEGIGTQRSPSESDTPQDDADLWRHVEEDFCFAILQLLQEDESTSRFARKAQSALPAVLLLLARASQPVASPLSPRFSRSPPARLSRGSSQARGKREAKRRRTESGADSRENDGAQAEEERQPKETGNGAREREARGEPEAEGETGERVQGRDEGRGRESKEGEEREERGETEAKFEGGPEGDSEMEKTRERHVNRFFSTCRRLLSRIPCRKLLDVLEPALAFLATDQNGLFRECLFPVLRKAACDFPQAVVYPLMVAVEAQELRFRASFSSSSPLSAAASSSASSSGACLSLRNNELRKGAFCLSLLLSEATTRAPLASPFAAAVDLLQQPGRRAEKRLLLPLFSLLEREVTRARRGCAQTHADAEEERGEERDEERGEERDEEREEERGEEAGEEMERREKRREKKVRRRARYDEEFLAKEMASERSASPTAVSELRRLWRQATDEAILFERHPVLGDRVGTLHSLFARKMKNAILRLLDCPHQDASHSTSASFSSSSSLALSSAARFSADAFFEFSIAQLSRFSLAQLLRFFVRLQEAVDDAQAAVASLLSRGERRADAGSSETLRDLCTWLEEFDGTCLPLCALSSSASASPLSSSSSSPRLSSSRFALAVPRQHACAGEPPLEENVSIISFFPNVFVFPSKQSPCRLSLLGSNGKTFSFLCKSGEDLRIDLRIQSLLRAVKLQALSADLTSDLASPPAVSPTSPASPPSPSSPDSLSASSSFSFSSLPSLFSPRTASPFARLRTYSVVCLSVQHGLVEWLSHTRPLKQVIEGFSSSFLSREETQTTQLRPTRSPPSLERSAAARRFRAFLRLLARTAGAVGGEGDRRHAEAASANLRRDGGEMRTAERSGEHCPETKERRETGREAEALETEGGTATRHCGGEPEQEGGRETETAVRREKWKRPGSEETPRETATLSASDADVKTLCEAPKPTAETKHAKDAACAPPSNRGNSKDRAPFANRKSSETSLDAAPIAQLWAEVYRQPASVIEAVFLDCVRLADGAAPGYRDSWEPHPVASAVEASFCRLVPPIQALTSCLAELAESASKFFLLRRIFATSLAAGSAAGYVLGVGDRHLENWLLDFSRGEVVQIDFGYAFDSSVTELPVPELAPFRLSPALLHAVAPPGASSYVFNFLSSRPSGDNEQPRLASLNACVKGATGEFGAALARALAELRQAPFVLEALGDVLVRDPLLQWHQEAASRSSKWRGRPEKRAPSPSSPCSDRAPKLAGETAEWTHAVEAGRAEKEPSGVQAERSTQENDEREEAQAGAELGEWTVDPCCVSRSAAAQRGSEKTEQVDAASAVSSGSRGSFKATSILSRAAGRTGRLLKDAGNASEDSADSPTCLGASRGDAEPGAAHATNALRLLFEATDGSPHGRDSEEPAGDRGRSGRKRRLGGDAKEEGGRTGRAGGSPQGIEADAKEPSSLPGVCATDLEARRRLGENAEEGDSDAQAVETAARRRVRTMSRKLRGEHPCEILRDLLKTHVHVYVRAGVADRDSPLSGILSGGSPLRPRFFLPFPPLQEPPGAAEVAARRRRRPLHGESTGEEPEALRGRHCAERTEERNEEAARKDAVHRRCLTPEEQALCLLDLAVDPNVLGRVWQGALPFV</sequence>
<dbReference type="Gene3D" id="3.30.1010.10">
    <property type="entry name" value="Phosphatidylinositol 3-kinase Catalytic Subunit, Chain A, domain 4"/>
    <property type="match status" value="1"/>
</dbReference>
<feature type="compositionally biased region" description="Basic and acidic residues" evidence="1">
    <location>
        <begin position="1013"/>
        <end position="1023"/>
    </location>
</feature>
<evidence type="ECO:0000256" key="2">
    <source>
        <dbReference type="SAM" id="SignalP"/>
    </source>
</evidence>
<feature type="region of interest" description="Disordered" evidence="1">
    <location>
        <begin position="2540"/>
        <end position="2591"/>
    </location>
</feature>
<evidence type="ECO:0000256" key="1">
    <source>
        <dbReference type="SAM" id="MobiDB-lite"/>
    </source>
</evidence>
<feature type="compositionally biased region" description="Basic and acidic residues" evidence="1">
    <location>
        <begin position="2286"/>
        <end position="2361"/>
    </location>
</feature>
<dbReference type="SMART" id="SM00146">
    <property type="entry name" value="PI3Kc"/>
    <property type="match status" value="1"/>
</dbReference>
<dbReference type="SUPFAM" id="SSF56112">
    <property type="entry name" value="Protein kinase-like (PK-like)"/>
    <property type="match status" value="1"/>
</dbReference>
<feature type="compositionally biased region" description="Polar residues" evidence="1">
    <location>
        <begin position="2967"/>
        <end position="2978"/>
    </location>
</feature>
<feature type="region of interest" description="Disordered" evidence="1">
    <location>
        <begin position="3387"/>
        <end position="3462"/>
    </location>
</feature>
<keyword evidence="2" id="KW-0732">Signal</keyword>
<feature type="region of interest" description="Disordered" evidence="1">
    <location>
        <begin position="3724"/>
        <end position="3761"/>
    </location>
</feature>
<protein>
    <submittedName>
        <fullName evidence="4">Phosphatidylinositol 3-and 4-kinase</fullName>
        <ecNumber evidence="4">2.7.11.1</ecNumber>
    </submittedName>
</protein>
<feature type="compositionally biased region" description="Basic and acidic residues" evidence="1">
    <location>
        <begin position="344"/>
        <end position="354"/>
    </location>
</feature>
<feature type="compositionally biased region" description="Low complexity" evidence="1">
    <location>
        <begin position="3488"/>
        <end position="3499"/>
    </location>
</feature>
<evidence type="ECO:0000259" key="3">
    <source>
        <dbReference type="PROSITE" id="PS50290"/>
    </source>
</evidence>
<feature type="region of interest" description="Disordered" evidence="1">
    <location>
        <begin position="1105"/>
        <end position="1125"/>
    </location>
</feature>
<feature type="region of interest" description="Disordered" evidence="1">
    <location>
        <begin position="977"/>
        <end position="1023"/>
    </location>
</feature>
<feature type="region of interest" description="Disordered" evidence="1">
    <location>
        <begin position="325"/>
        <end position="360"/>
    </location>
</feature>
<dbReference type="InterPro" id="IPR000403">
    <property type="entry name" value="PI3/4_kinase_cat_dom"/>
</dbReference>
<evidence type="ECO:0000313" key="5">
    <source>
        <dbReference type="Proteomes" id="UP000028821"/>
    </source>
</evidence>
<feature type="compositionally biased region" description="Basic and acidic residues" evidence="1">
    <location>
        <begin position="2554"/>
        <end position="2564"/>
    </location>
</feature>
<dbReference type="EMBL" id="AEXC02001982">
    <property type="protein sequence ID" value="KFH08800.1"/>
    <property type="molecule type" value="Genomic_DNA"/>
</dbReference>
<feature type="non-terminal residue" evidence="4">
    <location>
        <position position="1"/>
    </location>
</feature>
<dbReference type="EC" id="2.7.11.1" evidence="4"/>
<name>A0A086Q868_TOXGO</name>
<dbReference type="InterPro" id="IPR036940">
    <property type="entry name" value="PI3/4_kinase_cat_sf"/>
</dbReference>
<dbReference type="InterPro" id="IPR011009">
    <property type="entry name" value="Kinase-like_dom_sf"/>
</dbReference>
<feature type="compositionally biased region" description="Low complexity" evidence="1">
    <location>
        <begin position="2881"/>
        <end position="2891"/>
    </location>
</feature>
<keyword evidence="4" id="KW-0808">Transferase</keyword>
<feature type="region of interest" description="Disordered" evidence="1">
    <location>
        <begin position="856"/>
        <end position="887"/>
    </location>
</feature>
<dbReference type="GO" id="GO:0005634">
    <property type="term" value="C:nucleus"/>
    <property type="evidence" value="ECO:0007669"/>
    <property type="project" value="TreeGrafter"/>
</dbReference>
<keyword evidence="4" id="KW-0418">Kinase</keyword>
<dbReference type="Pfam" id="PF00454">
    <property type="entry name" value="PI3_PI4_kinase"/>
    <property type="match status" value="1"/>
</dbReference>
<accession>A0A086Q868</accession>
<feature type="compositionally biased region" description="Basic residues" evidence="1">
    <location>
        <begin position="1003"/>
        <end position="1012"/>
    </location>
</feature>
<feature type="region of interest" description="Disordered" evidence="1">
    <location>
        <begin position="695"/>
        <end position="734"/>
    </location>
</feature>
<feature type="signal peptide" evidence="2">
    <location>
        <begin position="1"/>
        <end position="18"/>
    </location>
</feature>
<feature type="compositionally biased region" description="Low complexity" evidence="1">
    <location>
        <begin position="698"/>
        <end position="707"/>
    </location>
</feature>
<dbReference type="GO" id="GO:0004674">
    <property type="term" value="F:protein serine/threonine kinase activity"/>
    <property type="evidence" value="ECO:0007669"/>
    <property type="project" value="UniProtKB-EC"/>
</dbReference>
<dbReference type="Gene3D" id="1.10.1070.11">
    <property type="entry name" value="Phosphatidylinositol 3-/4-kinase, catalytic domain"/>
    <property type="match status" value="1"/>
</dbReference>
<feature type="compositionally biased region" description="Low complexity" evidence="1">
    <location>
        <begin position="2251"/>
        <end position="2270"/>
    </location>
</feature>
<dbReference type="InterPro" id="IPR003152">
    <property type="entry name" value="FATC_dom"/>
</dbReference>
<feature type="compositionally biased region" description="Basic and acidic residues" evidence="1">
    <location>
        <begin position="396"/>
        <end position="438"/>
    </location>
</feature>
<feature type="region of interest" description="Disordered" evidence="1">
    <location>
        <begin position="2881"/>
        <end position="2902"/>
    </location>
</feature>
<feature type="compositionally biased region" description="Low complexity" evidence="1">
    <location>
        <begin position="977"/>
        <end position="999"/>
    </location>
</feature>
<feature type="compositionally biased region" description="Basic and acidic residues" evidence="1">
    <location>
        <begin position="1791"/>
        <end position="1822"/>
    </location>
</feature>
<dbReference type="VEuPathDB" id="ToxoDB:TGMAS_266010C"/>
<proteinExistence type="predicted"/>
<dbReference type="SMART" id="SM01343">
    <property type="entry name" value="FATC"/>
    <property type="match status" value="1"/>
</dbReference>
<feature type="compositionally biased region" description="Basic and acidic residues" evidence="1">
    <location>
        <begin position="3563"/>
        <end position="3577"/>
    </location>
</feature>
<feature type="compositionally biased region" description="Basic and acidic residues" evidence="1">
    <location>
        <begin position="2057"/>
        <end position="2100"/>
    </location>
</feature>
<feature type="region of interest" description="Disordered" evidence="1">
    <location>
        <begin position="2175"/>
        <end position="2201"/>
    </location>
</feature>
<feature type="compositionally biased region" description="Polar residues" evidence="1">
    <location>
        <begin position="718"/>
        <end position="734"/>
    </location>
</feature>
<feature type="region of interest" description="Disordered" evidence="1">
    <location>
        <begin position="3475"/>
        <end position="3617"/>
    </location>
</feature>
<feature type="domain" description="PI3K/PI4K catalytic" evidence="3">
    <location>
        <begin position="2819"/>
        <end position="3424"/>
    </location>
</feature>
<feature type="chain" id="PRO_5001814258" evidence="2">
    <location>
        <begin position="19"/>
        <end position="3798"/>
    </location>
</feature>
<gene>
    <name evidence="4" type="ORF">TGMAS_266010C</name>
</gene>
<feature type="compositionally biased region" description="Basic and acidic residues" evidence="1">
    <location>
        <begin position="3011"/>
        <end position="3055"/>
    </location>
</feature>
<dbReference type="PANTHER" id="PTHR11139">
    <property type="entry name" value="ATAXIA TELANGIECTASIA MUTATED ATM -RELATED"/>
    <property type="match status" value="1"/>
</dbReference>
<dbReference type="OrthoDB" id="333337at2759"/>
<feature type="region of interest" description="Disordered" evidence="1">
    <location>
        <begin position="2251"/>
        <end position="2372"/>
    </location>
</feature>
<feature type="compositionally biased region" description="Basic and acidic residues" evidence="1">
    <location>
        <begin position="3584"/>
        <end position="3594"/>
    </location>
</feature>
<feature type="region of interest" description="Disordered" evidence="1">
    <location>
        <begin position="3008"/>
        <end position="3153"/>
    </location>
</feature>
<feature type="compositionally biased region" description="Basic and acidic residues" evidence="1">
    <location>
        <begin position="866"/>
        <end position="876"/>
    </location>
</feature>
<reference evidence="4 5" key="1">
    <citation type="submission" date="2014-04" db="EMBL/GenBank/DDBJ databases">
        <authorList>
            <person name="Sibley D."/>
            <person name="Venepally P."/>
            <person name="Karamycheva S."/>
            <person name="Hadjithomas M."/>
            <person name="Khan A."/>
            <person name="Brunk B."/>
            <person name="Roos D."/>
            <person name="Caler E."/>
            <person name="Lorenzi H."/>
        </authorList>
    </citation>
    <scope>NUCLEOTIDE SEQUENCE [LARGE SCALE GENOMIC DNA]</scope>
    <source>
        <strain evidence="4 5">MAS</strain>
    </source>
</reference>
<feature type="region of interest" description="Disordered" evidence="1">
    <location>
        <begin position="2967"/>
        <end position="2987"/>
    </location>
</feature>
<feature type="compositionally biased region" description="Basic and acidic residues" evidence="1">
    <location>
        <begin position="3075"/>
        <end position="3099"/>
    </location>
</feature>
<feature type="region of interest" description="Disordered" evidence="1">
    <location>
        <begin position="2043"/>
        <end position="2115"/>
    </location>
</feature>
<feature type="compositionally biased region" description="Basic and acidic residues" evidence="1">
    <location>
        <begin position="3739"/>
        <end position="3761"/>
    </location>
</feature>
<feature type="region of interest" description="Disordered" evidence="1">
    <location>
        <begin position="1789"/>
        <end position="1822"/>
    </location>
</feature>
<dbReference type="InterPro" id="IPR050517">
    <property type="entry name" value="DDR_Repair_Kinase"/>
</dbReference>
<feature type="region of interest" description="Disordered" evidence="1">
    <location>
        <begin position="1472"/>
        <end position="1508"/>
    </location>
</feature>